<evidence type="ECO:0000313" key="4">
    <source>
        <dbReference type="Proteomes" id="UP000095751"/>
    </source>
</evidence>
<evidence type="ECO:0000313" key="3">
    <source>
        <dbReference type="EMBL" id="OEU22090.1"/>
    </source>
</evidence>
<dbReference type="InterPro" id="IPR058563">
    <property type="entry name" value="Trs120_TRAPPC9_N"/>
</dbReference>
<feature type="domain" description="Trs120/TRAPPC9 N-terminal" evidence="2">
    <location>
        <begin position="163"/>
        <end position="505"/>
    </location>
</feature>
<dbReference type="PANTHER" id="PTHR21512">
    <property type="entry name" value="TRAFFICKING PROTEIN PARTICLE COMPLEX SUBUNIT 9"/>
    <property type="match status" value="1"/>
</dbReference>
<dbReference type="InterPro" id="IPR013935">
    <property type="entry name" value="Trs120_TRAPPC9"/>
</dbReference>
<dbReference type="EMBL" id="KV784353">
    <property type="protein sequence ID" value="OEU22090.1"/>
    <property type="molecule type" value="Genomic_DNA"/>
</dbReference>
<gene>
    <name evidence="3" type="ORF">FRACYDRAFT_232245</name>
</gene>
<dbReference type="InParanoid" id="A0A1E7FVA1"/>
<dbReference type="Proteomes" id="UP000095751">
    <property type="component" value="Unassembled WGS sequence"/>
</dbReference>
<feature type="region of interest" description="Disordered" evidence="1">
    <location>
        <begin position="795"/>
        <end position="823"/>
    </location>
</feature>
<sequence length="1662" mass="183888">MSFRSSGGDGCGGPVRLSQITGSPTFRASAVNAVAIVPLLSSDHNGLDDSTTHSSKSFDEFLSSLHRHNDINRNRNYGSDKNYEISSDLNSNNNESLVVVIPNSNLTRPGDWKYNETPLRNFHWGHGCQRLCFFDGRPYHSRLAHDRLINHELTRNWIDLCTSRRTGALIGVLNVRDCQDQETLDRAIQEWNQWAERYSTPPYEVTAHGRDAERDTVVPRLYVFDSFHESFVTNPNIDLQKATEKLSSACLVAFPPVDKDRSEMMELHVNVVVNDLAVAIFQELEGKIRESDALMAVSGPVKVGGGGMAVDNDSSKQQAAARAGFFGRSSGNSNDTANSTADEESPRGGSGELSIENIAAVVGPNNKLATALHSSGPKNNNNKDHALSASIGAKLENAASNNNRESLARTASRRTLSAVKTQLLTPLDEFWDYSELSPKDSHEMMKREVARREKFAADLSLLAGSPLDAYERYTKAADLCKTTSPDPLWYASALEGCAAAHIAMADVGGFNVDEYLESSFQLPEEIMACALVTTSGKEKSNAKSGNSHNNKDNNKQNMPQTILAMCEDALDVTSRHPKLACFHSELLLKLAWYTAEIEDVHVRCQWGLGEGECYGGDPDSDKRRWEMASATRLNFLELRNKDGEDIIYMNTYKRCQKCTEFMHMAAATAALDPVTRADIALRCVSICWRGLWPTAKPTNRGRSGRRIQFKRKASFFTITAAEAMSDVHGGNKRAGALWIQASRMLSQTANDLISGSYGWATLRAVALHALVIQGTHESSEEAAMQLLMLLSTISPSTPKRGDMSSTRRNRGDPNNTPTSSGRDSYLESIADARSYLREGAKVVAKDARARSKDLFSQPNEISSLLVVQSKWAEDVPLKPSLIPMGDYSSDFSHRVLALRSAWSAIRFENCSMAQEQLLRQIYELRKSSPASSCTLQTTNSSKNIQTLPIEIMSIGIVTSESSAKLERVELKKKVQHKDHSMSTFFNPYATKKDVKKTITIPRGEEQYISISFANKLSVSFDIASCKLRFDTRHSDRIKAPSISFVIPAQSRRFTVQFPFIVLDKLNDDDAKEEDIDALEVKGMHITALSRSIFLPLGKWKEDDKSVKTKDQLIAKSASLYPRRDYNKSSKSVDKKSNIDSPRLEIIPPQPNLRVSFVSSPTPIDNETLIPVLLADGEIFTLPNICVSNDTGLRGLGKIEKLQISAIGLPGIPKVELYSSLSEIEDEEKVPDKNVKANTSCPISLSANCVGMDLDTLNSSDSNNSAISFLAAKISAAPGMGTQSKECNVTLLFRYRGRSVSPTLEVWRKCEVEIRILRVKGPRIPSLSFRCDLYWDSGYTELCNALAVQESRRRYISARTYDIDLPRSGSTDDEEFVANRLGQDPGIHVCSDEVAVMISVANESASPIILSREDSSPIGFAESKMSTLKISPGVSAKFPIILPRIERSTDICDRLIAMTRLKWKGDILGARMDDAQETGGPIFPVNRRVREGILEVPSICLKNIVDENPIFLSRICKAPCSITVDIIGQADGSQSKSVGVGKPVDISVTVDMAKWLSNDLLQRTNCTLTFCCARKGRPPLKLKEDANSVERNEYIWIGQIRKVLAYGGRSSKNPHLARLIFLNEGDYYVSACLSLSRVDNDEDIKEVFWAEKAGMVHVSRRPR</sequence>
<protein>
    <recommendedName>
        <fullName evidence="2">Trs120/TRAPPC9 N-terminal domain-containing protein</fullName>
    </recommendedName>
</protein>
<reference evidence="3 4" key="1">
    <citation type="submission" date="2016-09" db="EMBL/GenBank/DDBJ databases">
        <title>Extensive genetic diversity and differential bi-allelic expression allows diatom success in the polar Southern Ocean.</title>
        <authorList>
            <consortium name="DOE Joint Genome Institute"/>
            <person name="Mock T."/>
            <person name="Otillar R.P."/>
            <person name="Strauss J."/>
            <person name="Dupont C."/>
            <person name="Frickenhaus S."/>
            <person name="Maumus F."/>
            <person name="Mcmullan M."/>
            <person name="Sanges R."/>
            <person name="Schmutz J."/>
            <person name="Toseland A."/>
            <person name="Valas R."/>
            <person name="Veluchamy A."/>
            <person name="Ward B.J."/>
            <person name="Allen A."/>
            <person name="Barry K."/>
            <person name="Falciatore A."/>
            <person name="Ferrante M."/>
            <person name="Fortunato A.E."/>
            <person name="Gloeckner G."/>
            <person name="Gruber A."/>
            <person name="Hipkin R."/>
            <person name="Janech M."/>
            <person name="Kroth P."/>
            <person name="Leese F."/>
            <person name="Lindquist E."/>
            <person name="Lyon B.R."/>
            <person name="Martin J."/>
            <person name="Mayer C."/>
            <person name="Parker M."/>
            <person name="Quesneville H."/>
            <person name="Raymond J."/>
            <person name="Uhlig C."/>
            <person name="Valentin K.U."/>
            <person name="Worden A.Z."/>
            <person name="Armbrust E.V."/>
            <person name="Bowler C."/>
            <person name="Green B."/>
            <person name="Moulton V."/>
            <person name="Van Oosterhout C."/>
            <person name="Grigoriev I."/>
        </authorList>
    </citation>
    <scope>NUCLEOTIDE SEQUENCE [LARGE SCALE GENOMIC DNA]</scope>
    <source>
        <strain evidence="3 4">CCMP1102</strain>
    </source>
</reference>
<proteinExistence type="predicted"/>
<feature type="compositionally biased region" description="Polar residues" evidence="1">
    <location>
        <begin position="329"/>
        <end position="340"/>
    </location>
</feature>
<feature type="region of interest" description="Disordered" evidence="1">
    <location>
        <begin position="319"/>
        <end position="351"/>
    </location>
</feature>
<keyword evidence="4" id="KW-1185">Reference proteome</keyword>
<dbReference type="Pfam" id="PF08626">
    <property type="entry name" value="TRAPPC9-Trs120"/>
    <property type="match status" value="1"/>
</dbReference>
<evidence type="ECO:0000256" key="1">
    <source>
        <dbReference type="SAM" id="MobiDB-lite"/>
    </source>
</evidence>
<dbReference type="GO" id="GO:0005802">
    <property type="term" value="C:trans-Golgi network"/>
    <property type="evidence" value="ECO:0007669"/>
    <property type="project" value="TreeGrafter"/>
</dbReference>
<accession>A0A1E7FVA1</accession>
<dbReference type="PANTHER" id="PTHR21512:SF5">
    <property type="entry name" value="TRAFFICKING PROTEIN PARTICLE COMPLEX SUBUNIT 9"/>
    <property type="match status" value="1"/>
</dbReference>
<feature type="compositionally biased region" description="Polar residues" evidence="1">
    <location>
        <begin position="812"/>
        <end position="822"/>
    </location>
</feature>
<name>A0A1E7FVA1_9STRA</name>
<feature type="region of interest" description="Disordered" evidence="1">
    <location>
        <begin position="538"/>
        <end position="557"/>
    </location>
</feature>
<dbReference type="OrthoDB" id="39598at2759"/>
<evidence type="ECO:0000259" key="2">
    <source>
        <dbReference type="Pfam" id="PF08626"/>
    </source>
</evidence>
<organism evidence="3 4">
    <name type="scientific">Fragilariopsis cylindrus CCMP1102</name>
    <dbReference type="NCBI Taxonomy" id="635003"/>
    <lineage>
        <taxon>Eukaryota</taxon>
        <taxon>Sar</taxon>
        <taxon>Stramenopiles</taxon>
        <taxon>Ochrophyta</taxon>
        <taxon>Bacillariophyta</taxon>
        <taxon>Bacillariophyceae</taxon>
        <taxon>Bacillariophycidae</taxon>
        <taxon>Bacillariales</taxon>
        <taxon>Bacillariaceae</taxon>
        <taxon>Fragilariopsis</taxon>
    </lineage>
</organism>
<dbReference type="KEGG" id="fcy:FRACYDRAFT_232245"/>